<dbReference type="InterPro" id="IPR016181">
    <property type="entry name" value="Acyl_CoA_acyltransferase"/>
</dbReference>
<proteinExistence type="predicted"/>
<dbReference type="Pfam" id="PF13673">
    <property type="entry name" value="Acetyltransf_10"/>
    <property type="match status" value="1"/>
</dbReference>
<keyword evidence="1" id="KW-0472">Membrane</keyword>
<dbReference type="Proteomes" id="UP000001039">
    <property type="component" value="Chromosome"/>
</dbReference>
<dbReference type="InterPro" id="IPR039143">
    <property type="entry name" value="GNPNAT1-like"/>
</dbReference>
<protein>
    <recommendedName>
        <fullName evidence="2">N-acetyltransferase domain-containing protein</fullName>
    </recommendedName>
</protein>
<reference evidence="3 4" key="1">
    <citation type="journal article" date="2008" name="J. Bacteriol.">
        <title>Genome sequence of a nephritogenic and highly transformable M49 strain of Streptococcus pyogenes.</title>
        <authorList>
            <person name="McShan W.M."/>
            <person name="Ferretti J.J."/>
            <person name="Karasawa T."/>
            <person name="Suvorov A.N."/>
            <person name="Lin S."/>
            <person name="Qin B."/>
            <person name="Jia H."/>
            <person name="Kenton S."/>
            <person name="Najar F."/>
            <person name="Wu H."/>
            <person name="Scott J."/>
            <person name="Roe B.A."/>
            <person name="Savic D.J."/>
        </authorList>
    </citation>
    <scope>NUCLEOTIDE SEQUENCE [LARGE SCALE GENOMIC DNA]</scope>
    <source>
        <strain evidence="3 4">NZ131</strain>
    </source>
</reference>
<dbReference type="PANTHER" id="PTHR13355">
    <property type="entry name" value="GLUCOSAMINE 6-PHOSPHATE N-ACETYLTRANSFERASE"/>
    <property type="match status" value="1"/>
</dbReference>
<dbReference type="KEGG" id="soz:Spy49_1196c"/>
<dbReference type="InterPro" id="IPR000182">
    <property type="entry name" value="GNAT_dom"/>
</dbReference>
<evidence type="ECO:0000313" key="3">
    <source>
        <dbReference type="EMBL" id="ACI61484.1"/>
    </source>
</evidence>
<gene>
    <name evidence="3" type="ordered locus">Spy49_1196c</name>
</gene>
<feature type="transmembrane region" description="Helical" evidence="1">
    <location>
        <begin position="121"/>
        <end position="138"/>
    </location>
</feature>
<evidence type="ECO:0000256" key="1">
    <source>
        <dbReference type="SAM" id="Phobius"/>
    </source>
</evidence>
<sequence>MTDKFDANDETRTVYAVVYDNDQPVSTGQFLAETKIEARLTRIVTLADYRGQGYGAKVIEALETYARQEGFRQLTIHSELTAQTFYESLGYQAYGSKYLEDGEYCQSLAKTILKWEKNMDIAMLVAIVGGLLGCYLYLTKNNEPKD</sequence>
<dbReference type="EMBL" id="CP000829">
    <property type="protein sequence ID" value="ACI61484.1"/>
    <property type="molecule type" value="Genomic_DNA"/>
</dbReference>
<keyword evidence="1" id="KW-0812">Transmembrane</keyword>
<organism evidence="3 4">
    <name type="scientific">Streptococcus pyogenes serotype M49 (strain NZ131)</name>
    <dbReference type="NCBI Taxonomy" id="471876"/>
    <lineage>
        <taxon>Bacteria</taxon>
        <taxon>Bacillati</taxon>
        <taxon>Bacillota</taxon>
        <taxon>Bacilli</taxon>
        <taxon>Lactobacillales</taxon>
        <taxon>Streptococcaceae</taxon>
        <taxon>Streptococcus</taxon>
    </lineage>
</organism>
<name>A0A0H3C0S0_STRPZ</name>
<dbReference type="AlphaFoldDB" id="A0A0H3C0S0"/>
<feature type="domain" description="N-acetyltransferase" evidence="2">
    <location>
        <begin position="1"/>
        <end position="120"/>
    </location>
</feature>
<dbReference type="PANTHER" id="PTHR13355:SF11">
    <property type="entry name" value="GLUCOSAMINE 6-PHOSPHATE N-ACETYLTRANSFERASE"/>
    <property type="match status" value="1"/>
</dbReference>
<dbReference type="SUPFAM" id="SSF55729">
    <property type="entry name" value="Acyl-CoA N-acyltransferases (Nat)"/>
    <property type="match status" value="1"/>
</dbReference>
<dbReference type="HOGENOM" id="CLU_056607_9_0_9"/>
<accession>A0A0H3C0S0</accession>
<evidence type="ECO:0000259" key="2">
    <source>
        <dbReference type="PROSITE" id="PS51186"/>
    </source>
</evidence>
<dbReference type="PROSITE" id="PS51186">
    <property type="entry name" value="GNAT"/>
    <property type="match status" value="1"/>
</dbReference>
<dbReference type="GO" id="GO:0004343">
    <property type="term" value="F:glucosamine 6-phosphate N-acetyltransferase activity"/>
    <property type="evidence" value="ECO:0007669"/>
    <property type="project" value="TreeGrafter"/>
</dbReference>
<keyword evidence="1" id="KW-1133">Transmembrane helix</keyword>
<dbReference type="Gene3D" id="3.40.630.30">
    <property type="match status" value="1"/>
</dbReference>
<evidence type="ECO:0000313" key="4">
    <source>
        <dbReference type="Proteomes" id="UP000001039"/>
    </source>
</evidence>
<dbReference type="CDD" id="cd04301">
    <property type="entry name" value="NAT_SF"/>
    <property type="match status" value="1"/>
</dbReference>